<keyword evidence="3" id="KW-1185">Reference proteome</keyword>
<dbReference type="AlphaFoldDB" id="L5MLB9"/>
<reference evidence="3" key="1">
    <citation type="journal article" date="2013" name="Science">
        <title>Comparative analysis of bat genomes provides insight into the evolution of flight and immunity.</title>
        <authorList>
            <person name="Zhang G."/>
            <person name="Cowled C."/>
            <person name="Shi Z."/>
            <person name="Huang Z."/>
            <person name="Bishop-Lilly K.A."/>
            <person name="Fang X."/>
            <person name="Wynne J.W."/>
            <person name="Xiong Z."/>
            <person name="Baker M.L."/>
            <person name="Zhao W."/>
            <person name="Tachedjian M."/>
            <person name="Zhu Y."/>
            <person name="Zhou P."/>
            <person name="Jiang X."/>
            <person name="Ng J."/>
            <person name="Yang L."/>
            <person name="Wu L."/>
            <person name="Xiao J."/>
            <person name="Feng Y."/>
            <person name="Chen Y."/>
            <person name="Sun X."/>
            <person name="Zhang Y."/>
            <person name="Marsh G.A."/>
            <person name="Crameri G."/>
            <person name="Broder C.C."/>
            <person name="Frey K.G."/>
            <person name="Wang L.F."/>
            <person name="Wang J."/>
        </authorList>
    </citation>
    <scope>NUCLEOTIDE SEQUENCE [LARGE SCALE GENOMIC DNA]</scope>
</reference>
<dbReference type="Proteomes" id="UP000010556">
    <property type="component" value="Unassembled WGS sequence"/>
</dbReference>
<dbReference type="EMBL" id="KB098751">
    <property type="protein sequence ID" value="ELK38578.1"/>
    <property type="molecule type" value="Genomic_DNA"/>
</dbReference>
<evidence type="ECO:0000313" key="2">
    <source>
        <dbReference type="EMBL" id="ELK38578.1"/>
    </source>
</evidence>
<organism evidence="2 3">
    <name type="scientific">Myotis davidii</name>
    <name type="common">David's myotis</name>
    <dbReference type="NCBI Taxonomy" id="225400"/>
    <lineage>
        <taxon>Eukaryota</taxon>
        <taxon>Metazoa</taxon>
        <taxon>Chordata</taxon>
        <taxon>Craniata</taxon>
        <taxon>Vertebrata</taxon>
        <taxon>Euteleostomi</taxon>
        <taxon>Mammalia</taxon>
        <taxon>Eutheria</taxon>
        <taxon>Laurasiatheria</taxon>
        <taxon>Chiroptera</taxon>
        <taxon>Yangochiroptera</taxon>
        <taxon>Vespertilionidae</taxon>
        <taxon>Myotis</taxon>
    </lineage>
</organism>
<evidence type="ECO:0000256" key="1">
    <source>
        <dbReference type="SAM" id="MobiDB-lite"/>
    </source>
</evidence>
<feature type="region of interest" description="Disordered" evidence="1">
    <location>
        <begin position="1"/>
        <end position="27"/>
    </location>
</feature>
<accession>L5MLB9</accession>
<name>L5MLB9_MYODS</name>
<protein>
    <submittedName>
        <fullName evidence="2">Uncharacterized protein</fullName>
    </submittedName>
</protein>
<proteinExistence type="predicted"/>
<evidence type="ECO:0000313" key="3">
    <source>
        <dbReference type="Proteomes" id="UP000010556"/>
    </source>
</evidence>
<feature type="compositionally biased region" description="Basic and acidic residues" evidence="1">
    <location>
        <begin position="18"/>
        <end position="27"/>
    </location>
</feature>
<sequence length="84" mass="9624">MERNVDASVSRQLRGVSRCRDQPDRLSRAEAGRWELSKERKTGKRDREDYSSRGSEASLLATESYLYCLKVLLMALACEVLRSL</sequence>
<gene>
    <name evidence="2" type="ORF">MDA_GLEAN10001966</name>
</gene>